<dbReference type="InterPro" id="IPR008492">
    <property type="entry name" value="Rv2714-like"/>
</dbReference>
<dbReference type="Gene3D" id="3.40.50.10900">
    <property type="entry name" value="PAC-like subunit"/>
    <property type="match status" value="1"/>
</dbReference>
<gene>
    <name evidence="1" type="ORF">HMPREF9306_01151</name>
</gene>
<dbReference type="RefSeq" id="WP_016455984.1">
    <property type="nucleotide sequence ID" value="NZ_KE150269.1"/>
</dbReference>
<sequence length="289" mass="32204">MALKFGFDDLDSLGLRSPALIAAFSGWNDAAEAASDVLNHLSETYKDTSTICQIDGEDFYDYQVNRPKVVRGPEGAATIWPETTFQLVRTRFRDLILLGGPEPNFKWKTFLKQVMEKVESLHPSQAVILGAMLTDSPHSRPLPVRVYSDDAALRDRLRCEEPTYEGPTGIPGILRSSLQAAGIPTVSMWVSVPHYVATSPNPKATLALIRKISDALDICLDEAELPKKAVQWERNVEIAAGSDPDIREYVDRLEDLKDTEDLKENTGDEIADELERFLRHRDQNGHGGD</sequence>
<proteinExistence type="predicted"/>
<accession>S2WYN5</accession>
<dbReference type="AlphaFoldDB" id="S2WYN5"/>
<dbReference type="Proteomes" id="UP000014417">
    <property type="component" value="Unassembled WGS sequence"/>
</dbReference>
<dbReference type="OrthoDB" id="150941at2"/>
<dbReference type="InterPro" id="IPR019151">
    <property type="entry name" value="Proteasome_assmbl_chaperone_2"/>
</dbReference>
<dbReference type="SUPFAM" id="SSF159659">
    <property type="entry name" value="Cgl1923-like"/>
    <property type="match status" value="1"/>
</dbReference>
<keyword evidence="2" id="KW-1185">Reference proteome</keyword>
<evidence type="ECO:0000313" key="1">
    <source>
        <dbReference type="EMBL" id="EPD32844.1"/>
    </source>
</evidence>
<evidence type="ECO:0000313" key="2">
    <source>
        <dbReference type="Proteomes" id="UP000014417"/>
    </source>
</evidence>
<dbReference type="HOGENOM" id="CLU_055821_1_0_11"/>
<dbReference type="EMBL" id="AGZR01000006">
    <property type="protein sequence ID" value="EPD32844.1"/>
    <property type="molecule type" value="Genomic_DNA"/>
</dbReference>
<evidence type="ECO:0008006" key="3">
    <source>
        <dbReference type="Google" id="ProtNLM"/>
    </source>
</evidence>
<comment type="caution">
    <text evidence="1">The sequence shown here is derived from an EMBL/GenBank/DDBJ whole genome shotgun (WGS) entry which is preliminary data.</text>
</comment>
<dbReference type="Pfam" id="PF09754">
    <property type="entry name" value="PAC2"/>
    <property type="match status" value="1"/>
</dbReference>
<name>S2WYN5_9ACTN</name>
<dbReference type="InterPro" id="IPR038389">
    <property type="entry name" value="PSMG2_sf"/>
</dbReference>
<organism evidence="1 2">
    <name type="scientific">Propionimicrobium lymphophilum ACS-093-V-SCH5</name>
    <dbReference type="NCBI Taxonomy" id="883161"/>
    <lineage>
        <taxon>Bacteria</taxon>
        <taxon>Bacillati</taxon>
        <taxon>Actinomycetota</taxon>
        <taxon>Actinomycetes</taxon>
        <taxon>Propionibacteriales</taxon>
        <taxon>Propionibacteriaceae</taxon>
        <taxon>Propionimicrobium</taxon>
    </lineage>
</organism>
<dbReference type="PIRSF" id="PIRSF028754">
    <property type="entry name" value="UCP028754"/>
    <property type="match status" value="1"/>
</dbReference>
<reference evidence="1 2" key="1">
    <citation type="submission" date="2013-04" db="EMBL/GenBank/DDBJ databases">
        <title>The Genome Sequence of Propionimicrobium lymphophilum ACS-093-V-SCH5.</title>
        <authorList>
            <consortium name="The Broad Institute Genomics Platform"/>
            <person name="Earl A."/>
            <person name="Ward D."/>
            <person name="Feldgarden M."/>
            <person name="Gevers D."/>
            <person name="Saerens B."/>
            <person name="Vaneechoutte M."/>
            <person name="Walker B."/>
            <person name="Young S."/>
            <person name="Zeng Q."/>
            <person name="Gargeya S."/>
            <person name="Fitzgerald M."/>
            <person name="Haas B."/>
            <person name="Abouelleil A."/>
            <person name="Allen A.W."/>
            <person name="Alvarado L."/>
            <person name="Arachchi H.M."/>
            <person name="Berlin A.M."/>
            <person name="Chapman S.B."/>
            <person name="Gainer-Dewar J."/>
            <person name="Goldberg J."/>
            <person name="Griggs A."/>
            <person name="Gujja S."/>
            <person name="Hansen M."/>
            <person name="Howarth C."/>
            <person name="Imamovic A."/>
            <person name="Ireland A."/>
            <person name="Larimer J."/>
            <person name="McCowan C."/>
            <person name="Murphy C."/>
            <person name="Pearson M."/>
            <person name="Poon T.W."/>
            <person name="Priest M."/>
            <person name="Roberts A."/>
            <person name="Saif S."/>
            <person name="Shea T."/>
            <person name="Sisk P."/>
            <person name="Sykes S."/>
            <person name="Wortman J."/>
            <person name="Nusbaum C."/>
            <person name="Birren B."/>
        </authorList>
    </citation>
    <scope>NUCLEOTIDE SEQUENCE [LARGE SCALE GENOMIC DNA]</scope>
    <source>
        <strain evidence="1 2">ACS-093-V-SCH5</strain>
    </source>
</reference>
<protein>
    <recommendedName>
        <fullName evidence="3">PAC2 family protein</fullName>
    </recommendedName>
</protein>
<dbReference type="STRING" id="883161.HMPREF9306_01151"/>